<evidence type="ECO:0000256" key="6">
    <source>
        <dbReference type="SAM" id="Phobius"/>
    </source>
</evidence>
<feature type="domain" description="GtrA/DPMS transmembrane" evidence="7">
    <location>
        <begin position="17"/>
        <end position="134"/>
    </location>
</feature>
<feature type="transmembrane region" description="Helical" evidence="6">
    <location>
        <begin position="14"/>
        <end position="35"/>
    </location>
</feature>
<sequence>MEKVLYLYKKYKEILLYLFFGVLTTIVSLSTYYFFSEILEIHYLISNVFSWIFAVLFAYITNRLWVFKSKNNDIKSILKEMFAFINCRLLSGAIDMVVMFLLVDILIVNSMYAKLITQIIVVILNYIFSKLIVFKN</sequence>
<keyword evidence="3 6" id="KW-0812">Transmembrane</keyword>
<feature type="transmembrane region" description="Helical" evidence="6">
    <location>
        <begin position="81"/>
        <end position="103"/>
    </location>
</feature>
<evidence type="ECO:0000256" key="1">
    <source>
        <dbReference type="ARBA" id="ARBA00004141"/>
    </source>
</evidence>
<dbReference type="STRING" id="1121321.SAMN04488530_103151"/>
<proteinExistence type="inferred from homology"/>
<dbReference type="RefSeq" id="WP_073123992.1">
    <property type="nucleotide sequence ID" value="NZ_BAABCH010000103.1"/>
</dbReference>
<dbReference type="Proteomes" id="UP000243255">
    <property type="component" value="Unassembled WGS sequence"/>
</dbReference>
<dbReference type="InterPro" id="IPR007267">
    <property type="entry name" value="GtrA_DPMS_TM"/>
</dbReference>
<dbReference type="GO" id="GO:0005886">
    <property type="term" value="C:plasma membrane"/>
    <property type="evidence" value="ECO:0007669"/>
    <property type="project" value="TreeGrafter"/>
</dbReference>
<evidence type="ECO:0000256" key="3">
    <source>
        <dbReference type="ARBA" id="ARBA00022692"/>
    </source>
</evidence>
<dbReference type="AlphaFoldDB" id="A0A1M5KX34"/>
<dbReference type="InterPro" id="IPR051401">
    <property type="entry name" value="GtrA_CellWall_Glycosyl"/>
</dbReference>
<evidence type="ECO:0000256" key="2">
    <source>
        <dbReference type="ARBA" id="ARBA00009399"/>
    </source>
</evidence>
<evidence type="ECO:0000256" key="5">
    <source>
        <dbReference type="ARBA" id="ARBA00023136"/>
    </source>
</evidence>
<dbReference type="EMBL" id="FQWX01000003">
    <property type="protein sequence ID" value="SHG57331.1"/>
    <property type="molecule type" value="Genomic_DNA"/>
</dbReference>
<dbReference type="PANTHER" id="PTHR38459">
    <property type="entry name" value="PROPHAGE BACTOPRENOL-LINKED GLUCOSE TRANSLOCASE HOMOLOG"/>
    <property type="match status" value="1"/>
</dbReference>
<feature type="transmembrane region" description="Helical" evidence="6">
    <location>
        <begin position="41"/>
        <end position="60"/>
    </location>
</feature>
<evidence type="ECO:0000313" key="9">
    <source>
        <dbReference type="Proteomes" id="UP000243255"/>
    </source>
</evidence>
<keyword evidence="9" id="KW-1185">Reference proteome</keyword>
<reference evidence="9" key="1">
    <citation type="submission" date="2016-11" db="EMBL/GenBank/DDBJ databases">
        <authorList>
            <person name="Varghese N."/>
            <person name="Submissions S."/>
        </authorList>
    </citation>
    <scope>NUCLEOTIDE SEQUENCE [LARGE SCALE GENOMIC DNA]</scope>
    <source>
        <strain evidence="9">DSM 2635</strain>
    </source>
</reference>
<name>A0A1M5KX34_9FIRM</name>
<keyword evidence="4 6" id="KW-1133">Transmembrane helix</keyword>
<evidence type="ECO:0000313" key="8">
    <source>
        <dbReference type="EMBL" id="SHG57331.1"/>
    </source>
</evidence>
<dbReference type="OrthoDB" id="361483at2"/>
<accession>A0A1M5KX34</accession>
<keyword evidence="5 6" id="KW-0472">Membrane</keyword>
<dbReference type="Pfam" id="PF04138">
    <property type="entry name" value="GtrA_DPMS_TM"/>
    <property type="match status" value="1"/>
</dbReference>
<feature type="transmembrane region" description="Helical" evidence="6">
    <location>
        <begin position="115"/>
        <end position="134"/>
    </location>
</feature>
<comment type="similarity">
    <text evidence="2">Belongs to the GtrA family.</text>
</comment>
<evidence type="ECO:0000256" key="4">
    <source>
        <dbReference type="ARBA" id="ARBA00022989"/>
    </source>
</evidence>
<organism evidence="8 9">
    <name type="scientific">Asaccharospora irregularis DSM 2635</name>
    <dbReference type="NCBI Taxonomy" id="1121321"/>
    <lineage>
        <taxon>Bacteria</taxon>
        <taxon>Bacillati</taxon>
        <taxon>Bacillota</taxon>
        <taxon>Clostridia</taxon>
        <taxon>Peptostreptococcales</taxon>
        <taxon>Peptostreptococcaceae</taxon>
        <taxon>Asaccharospora</taxon>
    </lineage>
</organism>
<protein>
    <submittedName>
        <fullName evidence="8">Putative flippase GtrA (Transmembrane translocase of bactoprenol-linked glucose)</fullName>
    </submittedName>
</protein>
<comment type="subcellular location">
    <subcellularLocation>
        <location evidence="1">Membrane</location>
        <topology evidence="1">Multi-pass membrane protein</topology>
    </subcellularLocation>
</comment>
<evidence type="ECO:0000259" key="7">
    <source>
        <dbReference type="Pfam" id="PF04138"/>
    </source>
</evidence>
<dbReference type="PANTHER" id="PTHR38459:SF5">
    <property type="entry name" value="CELL WALL TEICHOIC ACID GLYCOSYLATION PROTEIN GTCA"/>
    <property type="match status" value="1"/>
</dbReference>
<dbReference type="GO" id="GO:0000271">
    <property type="term" value="P:polysaccharide biosynthetic process"/>
    <property type="evidence" value="ECO:0007669"/>
    <property type="project" value="InterPro"/>
</dbReference>
<gene>
    <name evidence="8" type="ORF">SAMN04488530_103151</name>
</gene>